<reference evidence="2" key="2">
    <citation type="submission" date="2009-11" db="EMBL/GenBank/DDBJ databases">
        <title>The Genome Sequence of Allomyces macrogynus strain ATCC 38327.</title>
        <authorList>
            <consortium name="The Broad Institute Genome Sequencing Platform"/>
            <person name="Russ C."/>
            <person name="Cuomo C."/>
            <person name="Shea T."/>
            <person name="Young S.K."/>
            <person name="Zeng Q."/>
            <person name="Koehrsen M."/>
            <person name="Haas B."/>
            <person name="Borodovsky M."/>
            <person name="Guigo R."/>
            <person name="Alvarado L."/>
            <person name="Berlin A."/>
            <person name="Borenstein D."/>
            <person name="Chen Z."/>
            <person name="Engels R."/>
            <person name="Freedman E."/>
            <person name="Gellesch M."/>
            <person name="Goldberg J."/>
            <person name="Griggs A."/>
            <person name="Gujja S."/>
            <person name="Heiman D."/>
            <person name="Hepburn T."/>
            <person name="Howarth C."/>
            <person name="Jen D."/>
            <person name="Larson L."/>
            <person name="Lewis B."/>
            <person name="Mehta T."/>
            <person name="Park D."/>
            <person name="Pearson M."/>
            <person name="Roberts A."/>
            <person name="Saif S."/>
            <person name="Shenoy N."/>
            <person name="Sisk P."/>
            <person name="Stolte C."/>
            <person name="Sykes S."/>
            <person name="Walk T."/>
            <person name="White J."/>
            <person name="Yandava C."/>
            <person name="Burger G."/>
            <person name="Gray M.W."/>
            <person name="Holland P.W.H."/>
            <person name="King N."/>
            <person name="Lang F.B.F."/>
            <person name="Roger A.J."/>
            <person name="Ruiz-Trillo I."/>
            <person name="Lander E."/>
            <person name="Nusbaum C."/>
        </authorList>
    </citation>
    <scope>NUCLEOTIDE SEQUENCE [LARGE SCALE GENOMIC DNA]</scope>
    <source>
        <strain evidence="2">ATCC 38327</strain>
    </source>
</reference>
<organism evidence="1 2">
    <name type="scientific">Allomyces macrogynus (strain ATCC 38327)</name>
    <name type="common">Allomyces javanicus var. macrogynus</name>
    <dbReference type="NCBI Taxonomy" id="578462"/>
    <lineage>
        <taxon>Eukaryota</taxon>
        <taxon>Fungi</taxon>
        <taxon>Fungi incertae sedis</taxon>
        <taxon>Blastocladiomycota</taxon>
        <taxon>Blastocladiomycetes</taxon>
        <taxon>Blastocladiales</taxon>
        <taxon>Blastocladiaceae</taxon>
        <taxon>Allomyces</taxon>
    </lineage>
</organism>
<evidence type="ECO:0000313" key="1">
    <source>
        <dbReference type="EMBL" id="KNE62542.1"/>
    </source>
</evidence>
<name>A0A0L0SJ84_ALLM3</name>
<dbReference type="VEuPathDB" id="FungiDB:AMAG_18878"/>
<evidence type="ECO:0000313" key="2">
    <source>
        <dbReference type="Proteomes" id="UP000054350"/>
    </source>
</evidence>
<dbReference type="Proteomes" id="UP000054350">
    <property type="component" value="Unassembled WGS sequence"/>
</dbReference>
<dbReference type="AlphaFoldDB" id="A0A0L0SJ84"/>
<gene>
    <name evidence="1" type="ORF">AMAG_18878</name>
</gene>
<dbReference type="EMBL" id="GG745340">
    <property type="protein sequence ID" value="KNE62542.1"/>
    <property type="molecule type" value="Genomic_DNA"/>
</dbReference>
<proteinExistence type="predicted"/>
<keyword evidence="2" id="KW-1185">Reference proteome</keyword>
<accession>A0A0L0SJ84</accession>
<protein>
    <submittedName>
        <fullName evidence="1">Uncharacterized protein</fullName>
    </submittedName>
</protein>
<reference evidence="1 2" key="1">
    <citation type="submission" date="2009-11" db="EMBL/GenBank/DDBJ databases">
        <title>Annotation of Allomyces macrogynus ATCC 38327.</title>
        <authorList>
            <consortium name="The Broad Institute Genome Sequencing Platform"/>
            <person name="Russ C."/>
            <person name="Cuomo C."/>
            <person name="Burger G."/>
            <person name="Gray M.W."/>
            <person name="Holland P.W.H."/>
            <person name="King N."/>
            <person name="Lang F.B.F."/>
            <person name="Roger A.J."/>
            <person name="Ruiz-Trillo I."/>
            <person name="Young S.K."/>
            <person name="Zeng Q."/>
            <person name="Gargeya S."/>
            <person name="Fitzgerald M."/>
            <person name="Haas B."/>
            <person name="Abouelleil A."/>
            <person name="Alvarado L."/>
            <person name="Arachchi H.M."/>
            <person name="Berlin A."/>
            <person name="Chapman S.B."/>
            <person name="Gearin G."/>
            <person name="Goldberg J."/>
            <person name="Griggs A."/>
            <person name="Gujja S."/>
            <person name="Hansen M."/>
            <person name="Heiman D."/>
            <person name="Howarth C."/>
            <person name="Larimer J."/>
            <person name="Lui A."/>
            <person name="MacDonald P.J.P."/>
            <person name="McCowen C."/>
            <person name="Montmayeur A."/>
            <person name="Murphy C."/>
            <person name="Neiman D."/>
            <person name="Pearson M."/>
            <person name="Priest M."/>
            <person name="Roberts A."/>
            <person name="Saif S."/>
            <person name="Shea T."/>
            <person name="Sisk P."/>
            <person name="Stolte C."/>
            <person name="Sykes S."/>
            <person name="Wortman J."/>
            <person name="Nusbaum C."/>
            <person name="Birren B."/>
        </authorList>
    </citation>
    <scope>NUCLEOTIDE SEQUENCE [LARGE SCALE GENOMIC DNA]</scope>
    <source>
        <strain evidence="1 2">ATCC 38327</strain>
    </source>
</reference>
<sequence length="150" mass="16497">MIENGPALARQGGAPHNWARSALDNHYSHTSLCWCFISHSSTSLPRSVACAPGNLRQCATFAPWPAMPLPCALATIAPRADKTRRANTGQIQYSTLICYRSPAWQRPDPFIATPHRHADVDVGRDLLHPIAVCWIFNSLGSCRRSFSTVS</sequence>